<dbReference type="CDD" id="cd06170">
    <property type="entry name" value="LuxR_C_like"/>
    <property type="match status" value="1"/>
</dbReference>
<dbReference type="Proteomes" id="UP001236507">
    <property type="component" value="Unassembled WGS sequence"/>
</dbReference>
<feature type="domain" description="Response regulatory" evidence="5">
    <location>
        <begin position="3"/>
        <end position="119"/>
    </location>
</feature>
<dbReference type="SMART" id="SM00421">
    <property type="entry name" value="HTH_LUXR"/>
    <property type="match status" value="1"/>
</dbReference>
<keyword evidence="1 3" id="KW-0597">Phosphoprotein</keyword>
<feature type="modified residue" description="4-aspartylphosphate" evidence="3">
    <location>
        <position position="54"/>
    </location>
</feature>
<dbReference type="PROSITE" id="PS00622">
    <property type="entry name" value="HTH_LUXR_1"/>
    <property type="match status" value="1"/>
</dbReference>
<dbReference type="InterPro" id="IPR000792">
    <property type="entry name" value="Tscrpt_reg_LuxR_C"/>
</dbReference>
<dbReference type="Pfam" id="PF00196">
    <property type="entry name" value="GerE"/>
    <property type="match status" value="1"/>
</dbReference>
<dbReference type="InterPro" id="IPR016032">
    <property type="entry name" value="Sig_transdc_resp-reg_C-effctor"/>
</dbReference>
<evidence type="ECO:0000256" key="3">
    <source>
        <dbReference type="PROSITE-ProRule" id="PRU00169"/>
    </source>
</evidence>
<dbReference type="InterPro" id="IPR011006">
    <property type="entry name" value="CheY-like_superfamily"/>
</dbReference>
<dbReference type="PANTHER" id="PTHR43214">
    <property type="entry name" value="TWO-COMPONENT RESPONSE REGULATOR"/>
    <property type="match status" value="1"/>
</dbReference>
<feature type="domain" description="HTH luxR-type" evidence="4">
    <location>
        <begin position="142"/>
        <end position="207"/>
    </location>
</feature>
<keyword evidence="2" id="KW-0238">DNA-binding</keyword>
<evidence type="ECO:0000313" key="6">
    <source>
        <dbReference type="EMBL" id="MDI9857761.1"/>
    </source>
</evidence>
<dbReference type="Gene3D" id="3.40.50.2300">
    <property type="match status" value="1"/>
</dbReference>
<protein>
    <submittedName>
        <fullName evidence="6">Response regulator transcription factor</fullName>
    </submittedName>
</protein>
<sequence length="211" mass="24150">MNRIAIYEDNPKLRELLELLINSAEEFLVVGTHHNCEDILRHIQSESPDMLIMDIDMPVIDGITGVKLVKEKYPNMKVIMHTVFEDDDRLFACLSYGADGYILKKDSPSMLFGAIKQLFEGGAPMSPGIAKRILQTFRKPAPTQNSYHLTEREKEVLEYLTKGYSYKMIAHECSISIETVRRHLKNIYFKLQVQCGTEAVAKAIREKIVNE</sequence>
<gene>
    <name evidence="6" type="ORF">QM524_00945</name>
</gene>
<dbReference type="SUPFAM" id="SSF46894">
    <property type="entry name" value="C-terminal effector domain of the bipartite response regulators"/>
    <property type="match status" value="1"/>
</dbReference>
<dbReference type="EMBL" id="JASHIF010000002">
    <property type="protein sequence ID" value="MDI9857761.1"/>
    <property type="molecule type" value="Genomic_DNA"/>
</dbReference>
<dbReference type="PRINTS" id="PR00038">
    <property type="entry name" value="HTHLUXR"/>
</dbReference>
<dbReference type="PROSITE" id="PS50043">
    <property type="entry name" value="HTH_LUXR_2"/>
    <property type="match status" value="1"/>
</dbReference>
<proteinExistence type="predicted"/>
<organism evidence="6 7">
    <name type="scientific">Flectobacillus roseus</name>
    <dbReference type="NCBI Taxonomy" id="502259"/>
    <lineage>
        <taxon>Bacteria</taxon>
        <taxon>Pseudomonadati</taxon>
        <taxon>Bacteroidota</taxon>
        <taxon>Cytophagia</taxon>
        <taxon>Cytophagales</taxon>
        <taxon>Flectobacillaceae</taxon>
        <taxon>Flectobacillus</taxon>
    </lineage>
</organism>
<comment type="caution">
    <text evidence="6">The sequence shown here is derived from an EMBL/GenBank/DDBJ whole genome shotgun (WGS) entry which is preliminary data.</text>
</comment>
<name>A0ABT6Y2L3_9BACT</name>
<keyword evidence="7" id="KW-1185">Reference proteome</keyword>
<reference evidence="6 7" key="1">
    <citation type="submission" date="2023-05" db="EMBL/GenBank/DDBJ databases">
        <title>Novel species of genus Flectobacillus isolated from stream in China.</title>
        <authorList>
            <person name="Lu H."/>
        </authorList>
    </citation>
    <scope>NUCLEOTIDE SEQUENCE [LARGE SCALE GENOMIC DNA]</scope>
    <source>
        <strain evidence="6 7">KCTC 42575</strain>
    </source>
</reference>
<evidence type="ECO:0000256" key="1">
    <source>
        <dbReference type="ARBA" id="ARBA00022553"/>
    </source>
</evidence>
<evidence type="ECO:0000259" key="4">
    <source>
        <dbReference type="PROSITE" id="PS50043"/>
    </source>
</evidence>
<dbReference type="SUPFAM" id="SSF52172">
    <property type="entry name" value="CheY-like"/>
    <property type="match status" value="1"/>
</dbReference>
<dbReference type="SMART" id="SM00448">
    <property type="entry name" value="REC"/>
    <property type="match status" value="1"/>
</dbReference>
<dbReference type="InterPro" id="IPR058245">
    <property type="entry name" value="NreC/VraR/RcsB-like_REC"/>
</dbReference>
<evidence type="ECO:0000313" key="7">
    <source>
        <dbReference type="Proteomes" id="UP001236507"/>
    </source>
</evidence>
<evidence type="ECO:0000259" key="5">
    <source>
        <dbReference type="PROSITE" id="PS50110"/>
    </source>
</evidence>
<dbReference type="PROSITE" id="PS50110">
    <property type="entry name" value="RESPONSE_REGULATORY"/>
    <property type="match status" value="1"/>
</dbReference>
<dbReference type="RefSeq" id="WP_166579393.1">
    <property type="nucleotide sequence ID" value="NZ_JASHIF010000002.1"/>
</dbReference>
<dbReference type="InterPro" id="IPR001789">
    <property type="entry name" value="Sig_transdc_resp-reg_receiver"/>
</dbReference>
<dbReference type="PANTHER" id="PTHR43214:SF43">
    <property type="entry name" value="TWO-COMPONENT RESPONSE REGULATOR"/>
    <property type="match status" value="1"/>
</dbReference>
<dbReference type="InterPro" id="IPR039420">
    <property type="entry name" value="WalR-like"/>
</dbReference>
<dbReference type="CDD" id="cd17535">
    <property type="entry name" value="REC_NarL-like"/>
    <property type="match status" value="1"/>
</dbReference>
<dbReference type="Pfam" id="PF00072">
    <property type="entry name" value="Response_reg"/>
    <property type="match status" value="1"/>
</dbReference>
<accession>A0ABT6Y2L3</accession>
<evidence type="ECO:0000256" key="2">
    <source>
        <dbReference type="ARBA" id="ARBA00023125"/>
    </source>
</evidence>